<evidence type="ECO:0000313" key="1">
    <source>
        <dbReference type="EMBL" id="JAH68643.1"/>
    </source>
</evidence>
<dbReference type="AlphaFoldDB" id="A0A0E9UUJ9"/>
<accession>A0A0E9UUJ9</accession>
<reference evidence="1" key="1">
    <citation type="submission" date="2014-11" db="EMBL/GenBank/DDBJ databases">
        <authorList>
            <person name="Amaro Gonzalez C."/>
        </authorList>
    </citation>
    <scope>NUCLEOTIDE SEQUENCE</scope>
</reference>
<reference evidence="1" key="2">
    <citation type="journal article" date="2015" name="Fish Shellfish Immunol.">
        <title>Early steps in the European eel (Anguilla anguilla)-Vibrio vulnificus interaction in the gills: Role of the RtxA13 toxin.</title>
        <authorList>
            <person name="Callol A."/>
            <person name="Pajuelo D."/>
            <person name="Ebbesson L."/>
            <person name="Teles M."/>
            <person name="MacKenzie S."/>
            <person name="Amaro C."/>
        </authorList>
    </citation>
    <scope>NUCLEOTIDE SEQUENCE</scope>
</reference>
<name>A0A0E9UUJ9_ANGAN</name>
<dbReference type="EMBL" id="GBXM01039934">
    <property type="protein sequence ID" value="JAH68643.1"/>
    <property type="molecule type" value="Transcribed_RNA"/>
</dbReference>
<protein>
    <submittedName>
        <fullName evidence="1">Uncharacterized protein</fullName>
    </submittedName>
</protein>
<sequence>MSDCTTCTKLQSPSKQ</sequence>
<organism evidence="1">
    <name type="scientific">Anguilla anguilla</name>
    <name type="common">European freshwater eel</name>
    <name type="synonym">Muraena anguilla</name>
    <dbReference type="NCBI Taxonomy" id="7936"/>
    <lineage>
        <taxon>Eukaryota</taxon>
        <taxon>Metazoa</taxon>
        <taxon>Chordata</taxon>
        <taxon>Craniata</taxon>
        <taxon>Vertebrata</taxon>
        <taxon>Euteleostomi</taxon>
        <taxon>Actinopterygii</taxon>
        <taxon>Neopterygii</taxon>
        <taxon>Teleostei</taxon>
        <taxon>Anguilliformes</taxon>
        <taxon>Anguillidae</taxon>
        <taxon>Anguilla</taxon>
    </lineage>
</organism>
<proteinExistence type="predicted"/>